<evidence type="ECO:0000259" key="5">
    <source>
        <dbReference type="Pfam" id="PF01951"/>
    </source>
</evidence>
<keyword evidence="2" id="KW-0819">tRNA processing</keyword>
<evidence type="ECO:0000313" key="6">
    <source>
        <dbReference type="EMBL" id="HGZ43259.1"/>
    </source>
</evidence>
<evidence type="ECO:0000256" key="4">
    <source>
        <dbReference type="ARBA" id="ARBA00022837"/>
    </source>
</evidence>
<evidence type="ECO:0000256" key="1">
    <source>
        <dbReference type="ARBA" id="ARBA00007963"/>
    </source>
</evidence>
<evidence type="ECO:0000256" key="3">
    <source>
        <dbReference type="ARBA" id="ARBA00022723"/>
    </source>
</evidence>
<dbReference type="AlphaFoldDB" id="A0A832I1A5"/>
<gene>
    <name evidence="6" type="ORF">ENR23_07515</name>
</gene>
<dbReference type="GO" id="GO:0008033">
    <property type="term" value="P:tRNA processing"/>
    <property type="evidence" value="ECO:0007669"/>
    <property type="project" value="UniProtKB-KW"/>
</dbReference>
<dbReference type="GO" id="GO:0046872">
    <property type="term" value="F:metal ion binding"/>
    <property type="evidence" value="ECO:0007669"/>
    <property type="project" value="UniProtKB-KW"/>
</dbReference>
<dbReference type="EMBL" id="DSQF01000016">
    <property type="protein sequence ID" value="HGZ43259.1"/>
    <property type="molecule type" value="Genomic_DNA"/>
</dbReference>
<keyword evidence="4" id="KW-0106">Calcium</keyword>
<feature type="domain" description="Archease" evidence="5">
    <location>
        <begin position="5"/>
        <end position="143"/>
    </location>
</feature>
<comment type="similarity">
    <text evidence="1">Belongs to the archease family.</text>
</comment>
<evidence type="ECO:0000256" key="2">
    <source>
        <dbReference type="ARBA" id="ARBA00022694"/>
    </source>
</evidence>
<dbReference type="InterPro" id="IPR036820">
    <property type="entry name" value="Archease_dom_sf"/>
</dbReference>
<organism evidence="6">
    <name type="scientific">Eiseniibacteriota bacterium</name>
    <dbReference type="NCBI Taxonomy" id="2212470"/>
    <lineage>
        <taxon>Bacteria</taxon>
        <taxon>Candidatus Eiseniibacteriota</taxon>
    </lineage>
</organism>
<dbReference type="Pfam" id="PF01951">
    <property type="entry name" value="Archease"/>
    <property type="match status" value="1"/>
</dbReference>
<dbReference type="SUPFAM" id="SSF69819">
    <property type="entry name" value="MTH1598-like"/>
    <property type="match status" value="1"/>
</dbReference>
<accession>A0A832I1A5</accession>
<keyword evidence="3" id="KW-0479">Metal-binding</keyword>
<reference evidence="6" key="1">
    <citation type="journal article" date="2020" name="mSystems">
        <title>Genome- and Community-Level Interaction Insights into Carbon Utilization and Element Cycling Functions of Hydrothermarchaeota in Hydrothermal Sediment.</title>
        <authorList>
            <person name="Zhou Z."/>
            <person name="Liu Y."/>
            <person name="Xu W."/>
            <person name="Pan J."/>
            <person name="Luo Z.H."/>
            <person name="Li M."/>
        </authorList>
    </citation>
    <scope>NUCLEOTIDE SEQUENCE [LARGE SCALE GENOMIC DNA]</scope>
    <source>
        <strain evidence="6">SpSt-381</strain>
    </source>
</reference>
<sequence length="143" mass="15655">MDEGWRTFDHTGDLGLEVRAAGPERLFALAAIALLAQVVEAPRSTREGAPEVSVTLELEGEDPADLLVHWLNTALLEAEVRRAVWTRAVVELPGPGRLRGTLEGPRRDAARHTFLREVKAVSHHGLELALDPGACRCRLVLDI</sequence>
<dbReference type="InterPro" id="IPR023572">
    <property type="entry name" value="Archease_dom"/>
</dbReference>
<dbReference type="Gene3D" id="3.55.10.10">
    <property type="entry name" value="Archease domain"/>
    <property type="match status" value="1"/>
</dbReference>
<name>A0A832I1A5_UNCEI</name>
<comment type="caution">
    <text evidence="6">The sequence shown here is derived from an EMBL/GenBank/DDBJ whole genome shotgun (WGS) entry which is preliminary data.</text>
</comment>
<proteinExistence type="inferred from homology"/>
<protein>
    <submittedName>
        <fullName evidence="6">Archease</fullName>
    </submittedName>
</protein>